<feature type="domain" description="EGF-like" evidence="8">
    <location>
        <begin position="236"/>
        <end position="281"/>
    </location>
</feature>
<evidence type="ECO:0000259" key="8">
    <source>
        <dbReference type="PROSITE" id="PS50026"/>
    </source>
</evidence>
<dbReference type="Gene3D" id="2.10.25.10">
    <property type="entry name" value="Laminin"/>
    <property type="match status" value="2"/>
</dbReference>
<dbReference type="InterPro" id="IPR000742">
    <property type="entry name" value="EGF"/>
</dbReference>
<comment type="caution">
    <text evidence="6">Lacks conserved residue(s) required for the propagation of feature annotation.</text>
</comment>
<gene>
    <name evidence="9" type="ORF">KI387_024615</name>
</gene>
<dbReference type="PANTHER" id="PTHR33491">
    <property type="entry name" value="OSJNBA0016N04.9 PROTEIN"/>
    <property type="match status" value="1"/>
</dbReference>
<dbReference type="Proteomes" id="UP000824469">
    <property type="component" value="Unassembled WGS sequence"/>
</dbReference>
<dbReference type="SMART" id="SM00179">
    <property type="entry name" value="EGF_CA"/>
    <property type="match status" value="2"/>
</dbReference>
<dbReference type="OMA" id="NETCESA"/>
<name>A0AA38G644_TAXCH</name>
<dbReference type="GO" id="GO:0030247">
    <property type="term" value="F:polysaccharide binding"/>
    <property type="evidence" value="ECO:0007669"/>
    <property type="project" value="InterPro"/>
</dbReference>
<dbReference type="Pfam" id="PF07645">
    <property type="entry name" value="EGF_CA"/>
    <property type="match status" value="1"/>
</dbReference>
<evidence type="ECO:0000256" key="7">
    <source>
        <dbReference type="SAM" id="SignalP"/>
    </source>
</evidence>
<evidence type="ECO:0000256" key="2">
    <source>
        <dbReference type="ARBA" id="ARBA00022536"/>
    </source>
</evidence>
<keyword evidence="2 6" id="KW-0245">EGF-like domain</keyword>
<accession>A0AA38G644</accession>
<comment type="subcellular location">
    <subcellularLocation>
        <location evidence="1">Membrane</location>
        <topology evidence="1">Single-pass membrane protein</topology>
    </subcellularLocation>
</comment>
<evidence type="ECO:0000256" key="1">
    <source>
        <dbReference type="ARBA" id="ARBA00004167"/>
    </source>
</evidence>
<evidence type="ECO:0000313" key="9">
    <source>
        <dbReference type="EMBL" id="KAH9315988.1"/>
    </source>
</evidence>
<dbReference type="CDD" id="cd00054">
    <property type="entry name" value="EGF_CA"/>
    <property type="match status" value="1"/>
</dbReference>
<organism evidence="9 10">
    <name type="scientific">Taxus chinensis</name>
    <name type="common">Chinese yew</name>
    <name type="synonym">Taxus wallichiana var. chinensis</name>
    <dbReference type="NCBI Taxonomy" id="29808"/>
    <lineage>
        <taxon>Eukaryota</taxon>
        <taxon>Viridiplantae</taxon>
        <taxon>Streptophyta</taxon>
        <taxon>Embryophyta</taxon>
        <taxon>Tracheophyta</taxon>
        <taxon>Spermatophyta</taxon>
        <taxon>Pinopsida</taxon>
        <taxon>Pinidae</taxon>
        <taxon>Conifers II</taxon>
        <taxon>Cupressales</taxon>
        <taxon>Taxaceae</taxon>
        <taxon>Taxus</taxon>
    </lineage>
</organism>
<dbReference type="FunFam" id="2.10.25.10:FF:000038">
    <property type="entry name" value="Fibrillin 2"/>
    <property type="match status" value="1"/>
</dbReference>
<dbReference type="GO" id="GO:0005509">
    <property type="term" value="F:calcium ion binding"/>
    <property type="evidence" value="ECO:0007669"/>
    <property type="project" value="InterPro"/>
</dbReference>
<dbReference type="InterPro" id="IPR001881">
    <property type="entry name" value="EGF-like_Ca-bd_dom"/>
</dbReference>
<keyword evidence="4" id="KW-0677">Repeat</keyword>
<dbReference type="PROSITE" id="PS00010">
    <property type="entry name" value="ASX_HYDROXYL"/>
    <property type="match status" value="1"/>
</dbReference>
<dbReference type="Pfam" id="PF13947">
    <property type="entry name" value="GUB_WAK_bind"/>
    <property type="match status" value="1"/>
</dbReference>
<dbReference type="PROSITE" id="PS50026">
    <property type="entry name" value="EGF_3"/>
    <property type="match status" value="2"/>
</dbReference>
<feature type="non-terminal residue" evidence="9">
    <location>
        <position position="335"/>
    </location>
</feature>
<feature type="chain" id="PRO_5041214791" description="EGF-like domain-containing protein" evidence="7">
    <location>
        <begin position="18"/>
        <end position="335"/>
    </location>
</feature>
<dbReference type="InterPro" id="IPR000152">
    <property type="entry name" value="EGF-type_Asp/Asn_hydroxyl_site"/>
</dbReference>
<comment type="caution">
    <text evidence="9">The sequence shown here is derived from an EMBL/GenBank/DDBJ whole genome shotgun (WGS) entry which is preliminary data.</text>
</comment>
<dbReference type="Pfam" id="PF12947">
    <property type="entry name" value="EGF_3"/>
    <property type="match status" value="1"/>
</dbReference>
<reference evidence="9 10" key="1">
    <citation type="journal article" date="2021" name="Nat. Plants">
        <title>The Taxus genome provides insights into paclitaxel biosynthesis.</title>
        <authorList>
            <person name="Xiong X."/>
            <person name="Gou J."/>
            <person name="Liao Q."/>
            <person name="Li Y."/>
            <person name="Zhou Q."/>
            <person name="Bi G."/>
            <person name="Li C."/>
            <person name="Du R."/>
            <person name="Wang X."/>
            <person name="Sun T."/>
            <person name="Guo L."/>
            <person name="Liang H."/>
            <person name="Lu P."/>
            <person name="Wu Y."/>
            <person name="Zhang Z."/>
            <person name="Ro D.K."/>
            <person name="Shang Y."/>
            <person name="Huang S."/>
            <person name="Yan J."/>
        </authorList>
    </citation>
    <scope>NUCLEOTIDE SEQUENCE [LARGE SCALE GENOMIC DNA]</scope>
    <source>
        <strain evidence="9">Ta-2019</strain>
    </source>
</reference>
<dbReference type="AlphaFoldDB" id="A0AA38G644"/>
<evidence type="ECO:0000256" key="4">
    <source>
        <dbReference type="ARBA" id="ARBA00022737"/>
    </source>
</evidence>
<dbReference type="GO" id="GO:0016020">
    <property type="term" value="C:membrane"/>
    <property type="evidence" value="ECO:0007669"/>
    <property type="project" value="UniProtKB-SubCell"/>
</dbReference>
<dbReference type="InterPro" id="IPR025287">
    <property type="entry name" value="WAK_GUB"/>
</dbReference>
<protein>
    <recommendedName>
        <fullName evidence="8">EGF-like domain-containing protein</fullName>
    </recommendedName>
</protein>
<dbReference type="InterPro" id="IPR024731">
    <property type="entry name" value="NELL2-like_EGF"/>
</dbReference>
<feature type="disulfide bond" evidence="6">
    <location>
        <begin position="293"/>
        <end position="310"/>
    </location>
</feature>
<dbReference type="PROSITE" id="PS01187">
    <property type="entry name" value="EGF_CA"/>
    <property type="match status" value="1"/>
</dbReference>
<dbReference type="SUPFAM" id="SSF57196">
    <property type="entry name" value="EGF/Laminin"/>
    <property type="match status" value="1"/>
</dbReference>
<dbReference type="InterPro" id="IPR049883">
    <property type="entry name" value="NOTCH1_EGF-like"/>
</dbReference>
<dbReference type="SMART" id="SM00181">
    <property type="entry name" value="EGF"/>
    <property type="match status" value="2"/>
</dbReference>
<keyword evidence="10" id="KW-1185">Reference proteome</keyword>
<feature type="domain" description="EGF-like" evidence="8">
    <location>
        <begin position="282"/>
        <end position="324"/>
    </location>
</feature>
<keyword evidence="5 6" id="KW-1015">Disulfide bond</keyword>
<evidence type="ECO:0000256" key="5">
    <source>
        <dbReference type="ARBA" id="ARBA00023157"/>
    </source>
</evidence>
<keyword evidence="3 7" id="KW-0732">Signal</keyword>
<dbReference type="EMBL" id="JAHRHJ020000005">
    <property type="protein sequence ID" value="KAH9315988.1"/>
    <property type="molecule type" value="Genomic_DNA"/>
</dbReference>
<proteinExistence type="predicted"/>
<evidence type="ECO:0000256" key="6">
    <source>
        <dbReference type="PROSITE-ProRule" id="PRU00076"/>
    </source>
</evidence>
<feature type="disulfide bond" evidence="6">
    <location>
        <begin position="246"/>
        <end position="263"/>
    </location>
</feature>
<sequence>MKYSFAILFFLFSCAAGVGNPCYPQTCGYLNISYPFEVEGTNCGHSNFTLKCKENATFGEGKIPFLATPTGEYQVLNLSTGSLVINMTNLKANSCDVAETGNAFFSLPRNPNGPFTISGANVFASVGCYASGKFFSVTPQSNNTEVGGSCSASCLQIYEPEYCNGFGCCETTFLENWRKVNLTASPYAMPENGECVFSTILDPTTFRLTAESDRGKLGAGIYGLRVDWAIGNQNCDAASHSGPLACSANADCRNVNGMPGYVCTCKPGYSGDGYNGGTQCTDIDECENGVNDCLRPPAGRCTNVEGSYYCSCAKGEGDGINICMEKNSILGPLLG</sequence>
<evidence type="ECO:0000313" key="10">
    <source>
        <dbReference type="Proteomes" id="UP000824469"/>
    </source>
</evidence>
<evidence type="ECO:0000256" key="3">
    <source>
        <dbReference type="ARBA" id="ARBA00022729"/>
    </source>
</evidence>
<feature type="signal peptide" evidence="7">
    <location>
        <begin position="1"/>
        <end position="17"/>
    </location>
</feature>
<dbReference type="InterPro" id="IPR018097">
    <property type="entry name" value="EGF_Ca-bd_CS"/>
</dbReference>